<dbReference type="PRINTS" id="PR00773">
    <property type="entry name" value="GRPEPROTEIN"/>
</dbReference>
<dbReference type="InterPro" id="IPR009012">
    <property type="entry name" value="GrpE_head"/>
</dbReference>
<feature type="region of interest" description="Disordered" evidence="3">
    <location>
        <begin position="1"/>
        <end position="56"/>
    </location>
</feature>
<dbReference type="HAMAP" id="MF_01151">
    <property type="entry name" value="GrpE"/>
    <property type="match status" value="1"/>
</dbReference>
<dbReference type="GO" id="GO:0042803">
    <property type="term" value="F:protein homodimerization activity"/>
    <property type="evidence" value="ECO:0007669"/>
    <property type="project" value="InterPro"/>
</dbReference>
<comment type="similarity">
    <text evidence="1">Belongs to the GrpE family.</text>
</comment>
<dbReference type="SUPFAM" id="SSF58014">
    <property type="entry name" value="Coiled-coil domain of nucleotide exchange factor GrpE"/>
    <property type="match status" value="1"/>
</dbReference>
<dbReference type="GO" id="GO:0051082">
    <property type="term" value="F:unfolded protein binding"/>
    <property type="evidence" value="ECO:0007669"/>
    <property type="project" value="TreeGrafter"/>
</dbReference>
<dbReference type="InterPro" id="IPR000740">
    <property type="entry name" value="GrpE"/>
</dbReference>
<dbReference type="GO" id="GO:0051087">
    <property type="term" value="F:protein-folding chaperone binding"/>
    <property type="evidence" value="ECO:0007669"/>
    <property type="project" value="InterPro"/>
</dbReference>
<dbReference type="Gene3D" id="3.90.20.20">
    <property type="match status" value="1"/>
</dbReference>
<reference evidence="4" key="1">
    <citation type="submission" date="2018-06" db="EMBL/GenBank/DDBJ databases">
        <authorList>
            <person name="Zhirakovskaya E."/>
        </authorList>
    </citation>
    <scope>NUCLEOTIDE SEQUENCE</scope>
</reference>
<keyword evidence="2" id="KW-0143">Chaperone</keyword>
<dbReference type="Gene3D" id="2.30.22.10">
    <property type="entry name" value="Head domain of nucleotide exchange factor GrpE"/>
    <property type="match status" value="1"/>
</dbReference>
<dbReference type="PANTHER" id="PTHR21237:SF23">
    <property type="entry name" value="GRPE PROTEIN HOMOLOG, MITOCHONDRIAL"/>
    <property type="match status" value="1"/>
</dbReference>
<name>A0A3B0UPH3_9ZZZZ</name>
<dbReference type="PANTHER" id="PTHR21237">
    <property type="entry name" value="GRPE PROTEIN"/>
    <property type="match status" value="1"/>
</dbReference>
<feature type="compositionally biased region" description="Basic and acidic residues" evidence="3">
    <location>
        <begin position="28"/>
        <end position="56"/>
    </location>
</feature>
<evidence type="ECO:0000256" key="2">
    <source>
        <dbReference type="ARBA" id="ARBA00023186"/>
    </source>
</evidence>
<feature type="compositionally biased region" description="Basic and acidic residues" evidence="3">
    <location>
        <begin position="1"/>
        <end position="11"/>
    </location>
</feature>
<accession>A0A3B0UPH3</accession>
<evidence type="ECO:0000256" key="3">
    <source>
        <dbReference type="SAM" id="MobiDB-lite"/>
    </source>
</evidence>
<keyword evidence="4" id="KW-0346">Stress response</keyword>
<dbReference type="GO" id="GO:0000774">
    <property type="term" value="F:adenyl-nucleotide exchange factor activity"/>
    <property type="evidence" value="ECO:0007669"/>
    <property type="project" value="InterPro"/>
</dbReference>
<dbReference type="CDD" id="cd00446">
    <property type="entry name" value="GrpE"/>
    <property type="match status" value="1"/>
</dbReference>
<evidence type="ECO:0000313" key="4">
    <source>
        <dbReference type="EMBL" id="VAW28332.1"/>
    </source>
</evidence>
<evidence type="ECO:0000256" key="1">
    <source>
        <dbReference type="ARBA" id="ARBA00009054"/>
    </source>
</evidence>
<sequence length="202" mass="23217">MSTKKQDKNIEQEAAEDVTIENQLVTEDGGKEEEITEPAEKKEGKKDKKSSSQKKLEALQEKYEELDDKYMRLYSEFDNYRKRTAKERIELQKSASREIILDILPVVDDLERAIQSFEEHQLSEEAKKGIELIYNKLINILSQKGLKEITAMGQTFDTDYHEAITNIPAPSKKMKGKIMDVVQKGYTLNGKVIRYAKVVVGQ</sequence>
<dbReference type="Pfam" id="PF01025">
    <property type="entry name" value="GrpE"/>
    <property type="match status" value="1"/>
</dbReference>
<dbReference type="AlphaFoldDB" id="A0A3B0UPH3"/>
<protein>
    <submittedName>
        <fullName evidence="4">Heat shock protein GrpE</fullName>
    </submittedName>
</protein>
<dbReference type="SUPFAM" id="SSF51064">
    <property type="entry name" value="Head domain of nucleotide exchange factor GrpE"/>
    <property type="match status" value="1"/>
</dbReference>
<organism evidence="4">
    <name type="scientific">hydrothermal vent metagenome</name>
    <dbReference type="NCBI Taxonomy" id="652676"/>
    <lineage>
        <taxon>unclassified sequences</taxon>
        <taxon>metagenomes</taxon>
        <taxon>ecological metagenomes</taxon>
    </lineage>
</organism>
<dbReference type="GO" id="GO:0006457">
    <property type="term" value="P:protein folding"/>
    <property type="evidence" value="ECO:0007669"/>
    <property type="project" value="InterPro"/>
</dbReference>
<dbReference type="InterPro" id="IPR013805">
    <property type="entry name" value="GrpE_CC"/>
</dbReference>
<gene>
    <name evidence="4" type="ORF">MNBD_BACTEROID07-767</name>
</gene>
<dbReference type="EMBL" id="UOET01000223">
    <property type="protein sequence ID" value="VAW28332.1"/>
    <property type="molecule type" value="Genomic_DNA"/>
</dbReference>
<proteinExistence type="inferred from homology"/>